<reference evidence="7 8" key="1">
    <citation type="submission" date="2018-11" db="EMBL/GenBank/DDBJ databases">
        <title>Paraburkholderia sp. DHOA04, isolated from soil.</title>
        <authorList>
            <person name="Gao Z.-H."/>
            <person name="Qiu L.-H."/>
            <person name="Fu J.-C."/>
        </authorList>
    </citation>
    <scope>NUCLEOTIDE SEQUENCE [LARGE SCALE GENOMIC DNA]</scope>
    <source>
        <strain evidence="7 8">DHOA04</strain>
    </source>
</reference>
<dbReference type="Gene3D" id="1.10.10.10">
    <property type="entry name" value="Winged helix-like DNA-binding domain superfamily/Winged helix DNA-binding domain"/>
    <property type="match status" value="1"/>
</dbReference>
<dbReference type="GO" id="GO:0006950">
    <property type="term" value="P:response to stress"/>
    <property type="evidence" value="ECO:0007669"/>
    <property type="project" value="TreeGrafter"/>
</dbReference>
<accession>A0A3N6N4Q6</accession>
<evidence type="ECO:0000313" key="7">
    <source>
        <dbReference type="EMBL" id="RQH03912.1"/>
    </source>
</evidence>
<dbReference type="GO" id="GO:0003700">
    <property type="term" value="F:DNA-binding transcription factor activity"/>
    <property type="evidence" value="ECO:0007669"/>
    <property type="project" value="InterPro"/>
</dbReference>
<evidence type="ECO:0000256" key="2">
    <source>
        <dbReference type="ARBA" id="ARBA00022490"/>
    </source>
</evidence>
<dbReference type="GO" id="GO:0005737">
    <property type="term" value="C:cytoplasm"/>
    <property type="evidence" value="ECO:0007669"/>
    <property type="project" value="UniProtKB-SubCell"/>
</dbReference>
<keyword evidence="4" id="KW-0238">DNA-binding</keyword>
<organism evidence="7 8">
    <name type="scientific">Paraburkholderia dinghuensis</name>
    <dbReference type="NCBI Taxonomy" id="2305225"/>
    <lineage>
        <taxon>Bacteria</taxon>
        <taxon>Pseudomonadati</taxon>
        <taxon>Pseudomonadota</taxon>
        <taxon>Betaproteobacteria</taxon>
        <taxon>Burkholderiales</taxon>
        <taxon>Burkholderiaceae</taxon>
        <taxon>Paraburkholderia</taxon>
    </lineage>
</organism>
<dbReference type="PANTHER" id="PTHR33164">
    <property type="entry name" value="TRANSCRIPTIONAL REGULATOR, MARR FAMILY"/>
    <property type="match status" value="1"/>
</dbReference>
<keyword evidence="8" id="KW-1185">Reference proteome</keyword>
<dbReference type="EMBL" id="RQIS01000015">
    <property type="protein sequence ID" value="RQH03912.1"/>
    <property type="molecule type" value="Genomic_DNA"/>
</dbReference>
<dbReference type="RefSeq" id="WP_124152802.1">
    <property type="nucleotide sequence ID" value="NZ_RQIS01000015.1"/>
</dbReference>
<dbReference type="Pfam" id="PF22381">
    <property type="entry name" value="Staph_reg_Sar_Rot"/>
    <property type="match status" value="1"/>
</dbReference>
<dbReference type="InterPro" id="IPR039422">
    <property type="entry name" value="MarR/SlyA-like"/>
</dbReference>
<dbReference type="InterPro" id="IPR036390">
    <property type="entry name" value="WH_DNA-bd_sf"/>
</dbReference>
<evidence type="ECO:0000256" key="5">
    <source>
        <dbReference type="ARBA" id="ARBA00023163"/>
    </source>
</evidence>
<protein>
    <submittedName>
        <fullName evidence="7">MarR family transcriptional regulator</fullName>
    </submittedName>
</protein>
<evidence type="ECO:0000256" key="1">
    <source>
        <dbReference type="ARBA" id="ARBA00004496"/>
    </source>
</evidence>
<comment type="caution">
    <text evidence="7">The sequence shown here is derived from an EMBL/GenBank/DDBJ whole genome shotgun (WGS) entry which is preliminary data.</text>
</comment>
<dbReference type="SMART" id="SM00347">
    <property type="entry name" value="HTH_MARR"/>
    <property type="match status" value="1"/>
</dbReference>
<dbReference type="SUPFAM" id="SSF46785">
    <property type="entry name" value="Winged helix' DNA-binding domain"/>
    <property type="match status" value="1"/>
</dbReference>
<evidence type="ECO:0000259" key="6">
    <source>
        <dbReference type="PROSITE" id="PS50995"/>
    </source>
</evidence>
<dbReference type="PANTHER" id="PTHR33164:SF5">
    <property type="entry name" value="ORGANIC HYDROPEROXIDE RESISTANCE TRANSCRIPTIONAL REGULATOR"/>
    <property type="match status" value="1"/>
</dbReference>
<evidence type="ECO:0000313" key="8">
    <source>
        <dbReference type="Proteomes" id="UP000272778"/>
    </source>
</evidence>
<dbReference type="FunFam" id="1.10.10.10:FF:000163">
    <property type="entry name" value="MarR family transcriptional regulator"/>
    <property type="match status" value="1"/>
</dbReference>
<sequence>MSKKGEPGKETAKLGDFMCFAIYSTNLAYSRVYKPVLERLGLTYPQYVTVICLWEEDNQTVKGLSEKLFLEPSTMTPMLKRLEAMGYVRRERDSEDERSVRVFLTEAGRALRERAFAFREVTAKAAGLAPEEFRALQKAIVNLRSNLIAASESVADVTESVVLPDE</sequence>
<gene>
    <name evidence="7" type="ORF">D1Y85_19955</name>
</gene>
<keyword evidence="3" id="KW-0805">Transcription regulation</keyword>
<dbReference type="PROSITE" id="PS50995">
    <property type="entry name" value="HTH_MARR_2"/>
    <property type="match status" value="1"/>
</dbReference>
<feature type="domain" description="HTH marR-type" evidence="6">
    <location>
        <begin position="15"/>
        <end position="145"/>
    </location>
</feature>
<keyword evidence="5" id="KW-0804">Transcription</keyword>
<proteinExistence type="predicted"/>
<dbReference type="Proteomes" id="UP000272778">
    <property type="component" value="Unassembled WGS sequence"/>
</dbReference>
<name>A0A3N6N4Q6_9BURK</name>
<evidence type="ECO:0000256" key="3">
    <source>
        <dbReference type="ARBA" id="ARBA00023015"/>
    </source>
</evidence>
<comment type="subcellular location">
    <subcellularLocation>
        <location evidence="1">Cytoplasm</location>
    </subcellularLocation>
</comment>
<keyword evidence="2" id="KW-0963">Cytoplasm</keyword>
<dbReference type="InterPro" id="IPR036388">
    <property type="entry name" value="WH-like_DNA-bd_sf"/>
</dbReference>
<dbReference type="InterPro" id="IPR055166">
    <property type="entry name" value="Transc_reg_Sar_Rot_HTH"/>
</dbReference>
<dbReference type="PRINTS" id="PR00598">
    <property type="entry name" value="HTHMARR"/>
</dbReference>
<dbReference type="GO" id="GO:0003677">
    <property type="term" value="F:DNA binding"/>
    <property type="evidence" value="ECO:0007669"/>
    <property type="project" value="UniProtKB-KW"/>
</dbReference>
<dbReference type="AlphaFoldDB" id="A0A3N6N4Q6"/>
<dbReference type="OrthoDB" id="9806864at2"/>
<dbReference type="InterPro" id="IPR000835">
    <property type="entry name" value="HTH_MarR-typ"/>
</dbReference>
<evidence type="ECO:0000256" key="4">
    <source>
        <dbReference type="ARBA" id="ARBA00023125"/>
    </source>
</evidence>